<keyword evidence="12" id="KW-0732">Signal</keyword>
<feature type="signal peptide" evidence="12">
    <location>
        <begin position="1"/>
        <end position="21"/>
    </location>
</feature>
<evidence type="ECO:0000256" key="8">
    <source>
        <dbReference type="ARBA" id="ARBA00023034"/>
    </source>
</evidence>
<evidence type="ECO:0000313" key="13">
    <source>
        <dbReference type="EMBL" id="CAD8661898.1"/>
    </source>
</evidence>
<keyword evidence="3" id="KW-0328">Glycosyltransferase</keyword>
<feature type="region of interest" description="Disordered" evidence="11">
    <location>
        <begin position="95"/>
        <end position="176"/>
    </location>
</feature>
<keyword evidence="9" id="KW-0472">Membrane</keyword>
<keyword evidence="10" id="KW-0325">Glycoprotein</keyword>
<dbReference type="GO" id="GO:0003828">
    <property type="term" value="F:alpha-N-acetylneuraminate alpha-2,8-sialyltransferase activity"/>
    <property type="evidence" value="ECO:0007669"/>
    <property type="project" value="TreeGrafter"/>
</dbReference>
<evidence type="ECO:0000256" key="1">
    <source>
        <dbReference type="ARBA" id="ARBA00004323"/>
    </source>
</evidence>
<organism evidence="13">
    <name type="scientific">Pyramimonas obovata</name>
    <dbReference type="NCBI Taxonomy" id="1411642"/>
    <lineage>
        <taxon>Eukaryota</taxon>
        <taxon>Viridiplantae</taxon>
        <taxon>Chlorophyta</taxon>
        <taxon>Pyramimonadophyceae</taxon>
        <taxon>Pyramimonadales</taxon>
        <taxon>Pyramimonadaceae</taxon>
        <taxon>Pyramimonas</taxon>
        <taxon>Pyramimonas incertae sedis</taxon>
    </lineage>
</organism>
<dbReference type="GO" id="GO:0009311">
    <property type="term" value="P:oligosaccharide metabolic process"/>
    <property type="evidence" value="ECO:0007669"/>
    <property type="project" value="TreeGrafter"/>
</dbReference>
<feature type="region of interest" description="Disordered" evidence="11">
    <location>
        <begin position="58"/>
        <end position="82"/>
    </location>
</feature>
<name>A0A7S0N8T3_9CHLO</name>
<comment type="subcellular location">
    <subcellularLocation>
        <location evidence="1">Golgi apparatus membrane</location>
        <topology evidence="1">Single-pass type II membrane protein</topology>
    </subcellularLocation>
</comment>
<feature type="compositionally biased region" description="Basic and acidic residues" evidence="11">
    <location>
        <begin position="139"/>
        <end position="162"/>
    </location>
</feature>
<evidence type="ECO:0000256" key="11">
    <source>
        <dbReference type="SAM" id="MobiDB-lite"/>
    </source>
</evidence>
<gene>
    <name evidence="13" type="ORF">POBO1169_LOCUS7003</name>
</gene>
<feature type="chain" id="PRO_5030824143" description="Peptidase C1A papain C-terminal domain-containing protein" evidence="12">
    <location>
        <begin position="22"/>
        <end position="515"/>
    </location>
</feature>
<keyword evidence="8" id="KW-0333">Golgi apparatus</keyword>
<keyword evidence="7" id="KW-1133">Transmembrane helix</keyword>
<evidence type="ECO:0000256" key="5">
    <source>
        <dbReference type="ARBA" id="ARBA00022692"/>
    </source>
</evidence>
<dbReference type="Pfam" id="PF00777">
    <property type="entry name" value="Glyco_transf_29"/>
    <property type="match status" value="1"/>
</dbReference>
<evidence type="ECO:0000256" key="4">
    <source>
        <dbReference type="ARBA" id="ARBA00022679"/>
    </source>
</evidence>
<dbReference type="EMBL" id="HBFA01013466">
    <property type="protein sequence ID" value="CAD8661898.1"/>
    <property type="molecule type" value="Transcribed_RNA"/>
</dbReference>
<dbReference type="InterPro" id="IPR050943">
    <property type="entry name" value="Glycosyltr_29_Sialyltrsf"/>
</dbReference>
<sequence length="515" mass="57120">MKFGTSHLLVIGAVLILFGLAVVVREEAFVEKQPDIKAEQHAEFEATAEQKEQLLHAAEAAGNSKSPAADVAPSSTKPSSAKLKQAEMDALMPGWLKSSEPAKPTAQTESWGLKKTPQEKPPPVPVPLKEEEKEEVEAKEEVVWQDKVEQKEVEGAKEEASKGQEMPPGATRVNPPSNKVLNCKSCAPVAVPAMCSWLNPMKDASPSGRRLQAAEPSAPRRSLLAKVRTAFQSADRTVLAKSRQPNFNPPSAELEAEVRAHLAAWREGPACGFWTRECVRRYRTNATADAEWVGRIRRGPRNVFKDKTFPPDGENFFPEVSKGELGSCAVVAVADNMLGKRRGPEIDAHDTVFRYNGPIKAYSRDIGSKGDVYYWKQRRDEKQYGQEGQRANKFYMWKAPDKYYMFADKKEWAAMTFHGKQMLWETGLGGIHFVYGKYAAENPDDSRHSPSGGFGLAWAVISSGLCERVDLYGFSAEGGGRYFKNAVVNVVHKIGLEHWSYRQAMESGHGVCIYD</sequence>
<evidence type="ECO:0000256" key="6">
    <source>
        <dbReference type="ARBA" id="ARBA00022968"/>
    </source>
</evidence>
<dbReference type="GO" id="GO:0006491">
    <property type="term" value="P:N-glycan processing"/>
    <property type="evidence" value="ECO:0007669"/>
    <property type="project" value="TreeGrafter"/>
</dbReference>
<evidence type="ECO:0000256" key="7">
    <source>
        <dbReference type="ARBA" id="ARBA00022989"/>
    </source>
</evidence>
<keyword evidence="5" id="KW-0812">Transmembrane</keyword>
<evidence type="ECO:0000256" key="12">
    <source>
        <dbReference type="SAM" id="SignalP"/>
    </source>
</evidence>
<evidence type="ECO:0000256" key="3">
    <source>
        <dbReference type="ARBA" id="ARBA00022676"/>
    </source>
</evidence>
<accession>A0A7S0N8T3</accession>
<reference evidence="13" key="1">
    <citation type="submission" date="2021-01" db="EMBL/GenBank/DDBJ databases">
        <authorList>
            <person name="Corre E."/>
            <person name="Pelletier E."/>
            <person name="Niang G."/>
            <person name="Scheremetjew M."/>
            <person name="Finn R."/>
            <person name="Kale V."/>
            <person name="Holt S."/>
            <person name="Cochrane G."/>
            <person name="Meng A."/>
            <person name="Brown T."/>
            <person name="Cohen L."/>
        </authorList>
    </citation>
    <scope>NUCLEOTIDE SEQUENCE</scope>
    <source>
        <strain evidence="13">CCMP722</strain>
    </source>
</reference>
<dbReference type="AlphaFoldDB" id="A0A7S0N8T3"/>
<keyword evidence="4" id="KW-0808">Transferase</keyword>
<comment type="similarity">
    <text evidence="2">Belongs to the glycosyltransferase 29 family.</text>
</comment>
<dbReference type="InterPro" id="IPR038578">
    <property type="entry name" value="GT29-like_sf"/>
</dbReference>
<dbReference type="Gene3D" id="3.90.1480.20">
    <property type="entry name" value="Glycosyl transferase family 29"/>
    <property type="match status" value="1"/>
</dbReference>
<proteinExistence type="inferred from homology"/>
<dbReference type="GO" id="GO:0000139">
    <property type="term" value="C:Golgi membrane"/>
    <property type="evidence" value="ECO:0007669"/>
    <property type="project" value="UniProtKB-SubCell"/>
</dbReference>
<evidence type="ECO:0000256" key="2">
    <source>
        <dbReference type="ARBA" id="ARBA00006003"/>
    </source>
</evidence>
<dbReference type="PANTHER" id="PTHR11987">
    <property type="entry name" value="ALPHA-2,8-SIALYLTRANSFERASE"/>
    <property type="match status" value="1"/>
</dbReference>
<dbReference type="InterPro" id="IPR001675">
    <property type="entry name" value="Glyco_trans_29"/>
</dbReference>
<protein>
    <recommendedName>
        <fullName evidence="14">Peptidase C1A papain C-terminal domain-containing protein</fullName>
    </recommendedName>
</protein>
<evidence type="ECO:0000256" key="9">
    <source>
        <dbReference type="ARBA" id="ARBA00023136"/>
    </source>
</evidence>
<evidence type="ECO:0000256" key="10">
    <source>
        <dbReference type="ARBA" id="ARBA00023180"/>
    </source>
</evidence>
<dbReference type="PANTHER" id="PTHR11987:SF53">
    <property type="entry name" value="ALPHA-2,8-SIALYLTRANSFERASE 8F-LIKE"/>
    <property type="match status" value="1"/>
</dbReference>
<keyword evidence="6" id="KW-0735">Signal-anchor</keyword>
<evidence type="ECO:0008006" key="14">
    <source>
        <dbReference type="Google" id="ProtNLM"/>
    </source>
</evidence>